<reference evidence="1" key="1">
    <citation type="journal article" date="2015" name="Nature">
        <title>Complex archaea that bridge the gap between prokaryotes and eukaryotes.</title>
        <authorList>
            <person name="Spang A."/>
            <person name="Saw J.H."/>
            <person name="Jorgensen S.L."/>
            <person name="Zaremba-Niedzwiedzka K."/>
            <person name="Martijn J."/>
            <person name="Lind A.E."/>
            <person name="van Eijk R."/>
            <person name="Schleper C."/>
            <person name="Guy L."/>
            <person name="Ettema T.J."/>
        </authorList>
    </citation>
    <scope>NUCLEOTIDE SEQUENCE</scope>
</reference>
<dbReference type="AlphaFoldDB" id="A0A0F9KPA1"/>
<sequence>MTDEEEPESVEEILRRYKKKTKEEMEEKKMAMSIFEYNQDKSKPEEKSRAADVESILETMSELEEYTGTTEAKIHEIYYEIKRQLRQALTVEVEQPKK</sequence>
<name>A0A0F9KPA1_9ZZZZ</name>
<proteinExistence type="predicted"/>
<accession>A0A0F9KPA1</accession>
<organism evidence="1">
    <name type="scientific">marine sediment metagenome</name>
    <dbReference type="NCBI Taxonomy" id="412755"/>
    <lineage>
        <taxon>unclassified sequences</taxon>
        <taxon>metagenomes</taxon>
        <taxon>ecological metagenomes</taxon>
    </lineage>
</organism>
<protein>
    <submittedName>
        <fullName evidence="1">Uncharacterized protein</fullName>
    </submittedName>
</protein>
<comment type="caution">
    <text evidence="1">The sequence shown here is derived from an EMBL/GenBank/DDBJ whole genome shotgun (WGS) entry which is preliminary data.</text>
</comment>
<evidence type="ECO:0000313" key="1">
    <source>
        <dbReference type="EMBL" id="KKM17160.1"/>
    </source>
</evidence>
<gene>
    <name evidence="1" type="ORF">LCGC14_1678490</name>
</gene>
<dbReference type="EMBL" id="LAZR01014515">
    <property type="protein sequence ID" value="KKM17160.1"/>
    <property type="molecule type" value="Genomic_DNA"/>
</dbReference>